<dbReference type="PANTHER" id="PTHR43427:SF6">
    <property type="entry name" value="CHLORIDE CHANNEL PROTEIN CLC-E"/>
    <property type="match status" value="1"/>
</dbReference>
<dbReference type="Proteomes" id="UP000255334">
    <property type="component" value="Unassembled WGS sequence"/>
</dbReference>
<dbReference type="CDD" id="cd02205">
    <property type="entry name" value="CBS_pair_SF"/>
    <property type="match status" value="1"/>
</dbReference>
<evidence type="ECO:0000256" key="4">
    <source>
        <dbReference type="ARBA" id="ARBA00022989"/>
    </source>
</evidence>
<keyword evidence="3 11" id="KW-0812">Transmembrane</keyword>
<dbReference type="InterPro" id="IPR001807">
    <property type="entry name" value="ClC"/>
</dbReference>
<evidence type="ECO:0000256" key="1">
    <source>
        <dbReference type="ARBA" id="ARBA00004141"/>
    </source>
</evidence>
<feature type="transmembrane region" description="Helical" evidence="11">
    <location>
        <begin position="195"/>
        <end position="212"/>
    </location>
</feature>
<evidence type="ECO:0000256" key="2">
    <source>
        <dbReference type="ARBA" id="ARBA00022448"/>
    </source>
</evidence>
<dbReference type="PANTHER" id="PTHR43427">
    <property type="entry name" value="CHLORIDE CHANNEL PROTEIN CLC-E"/>
    <property type="match status" value="1"/>
</dbReference>
<sequence length="588" mass="62132">MPRQFRPLDRRVLWIGFVAMVLGVAVAIVAKVLTALIGLITNLAFYGRWDTSFASPAGNHLGLWVIVIPAIGGIVVGIMARWGSRAIRGHGIPEAMEQVLLNESRIPPRMTWLKPVSSAIAIGTGGPFGAEGPIIATGGALGSLIAQLMHVTADERKTLLAAGAAAGMAAVFSAPISAVLLAIELLLFERRARSLIPVAMATTVGTGVRYVLEGNQAMFPMPNIASPTLPALATYVVLGLIVGIASVGVTKLTYAIEDAFEKLPIHWMWWPALGGIVVGIVGYFAPLTLGVGYTNIAAVLAGQIGLGAMLALCLLKLLSWSVALGSGTSGGTLAPLFTIGGALGGVLGLGLASTAPWLQIDPRMAALVCMAAIFAGASRAFLTSVVFAFETTQQPHGLLPLLGACAAAYLISGLMMRNTIMTEKIVRRGVRVPSDYAADYLDQIYVRDACSRNVVTLRADQTVTEVREWLASEQAAAKHQGFPVVSEKGELMGVITRRCVYDISLGHDTLVGSLIQRPPLVVREDHTLREAADHMVESGVGRLIVVSKHIPHRMVGIVTRGDLLCAHARRLKEAREASRHLGGKADAS</sequence>
<feature type="transmembrane region" description="Helical" evidence="11">
    <location>
        <begin position="401"/>
        <end position="420"/>
    </location>
</feature>
<keyword evidence="4 11" id="KW-1133">Transmembrane helix</keyword>
<keyword evidence="6 11" id="KW-0472">Membrane</keyword>
<feature type="transmembrane region" description="Helical" evidence="11">
    <location>
        <begin position="224"/>
        <end position="247"/>
    </location>
</feature>
<dbReference type="GO" id="GO:0034707">
    <property type="term" value="C:chloride channel complex"/>
    <property type="evidence" value="ECO:0007669"/>
    <property type="project" value="UniProtKB-KW"/>
</dbReference>
<feature type="transmembrane region" description="Helical" evidence="11">
    <location>
        <begin position="159"/>
        <end position="183"/>
    </location>
</feature>
<feature type="domain" description="CBS" evidence="12">
    <location>
        <begin position="515"/>
        <end position="573"/>
    </location>
</feature>
<keyword evidence="5" id="KW-0406">Ion transport</keyword>
<dbReference type="InterPro" id="IPR050368">
    <property type="entry name" value="ClC-type_chloride_channel"/>
</dbReference>
<dbReference type="SUPFAM" id="SSF54631">
    <property type="entry name" value="CBS-domain pair"/>
    <property type="match status" value="1"/>
</dbReference>
<feature type="transmembrane region" description="Helical" evidence="11">
    <location>
        <begin position="332"/>
        <end position="352"/>
    </location>
</feature>
<feature type="transmembrane region" description="Helical" evidence="11">
    <location>
        <begin position="61"/>
        <end position="80"/>
    </location>
</feature>
<evidence type="ECO:0000313" key="13">
    <source>
        <dbReference type="EMBL" id="RDS85817.1"/>
    </source>
</evidence>
<dbReference type="GO" id="GO:0005254">
    <property type="term" value="F:chloride channel activity"/>
    <property type="evidence" value="ECO:0007669"/>
    <property type="project" value="UniProtKB-KW"/>
</dbReference>
<evidence type="ECO:0000259" key="12">
    <source>
        <dbReference type="PROSITE" id="PS51371"/>
    </source>
</evidence>
<protein>
    <submittedName>
        <fullName evidence="13">CBS domain-containing protein</fullName>
    </submittedName>
</protein>
<comment type="subcellular location">
    <subcellularLocation>
        <location evidence="1">Membrane</location>
        <topology evidence="1">Multi-pass membrane protein</topology>
    </subcellularLocation>
</comment>
<dbReference type="RefSeq" id="WP_115476068.1">
    <property type="nucleotide sequence ID" value="NZ_QRBF01000001.1"/>
</dbReference>
<feature type="transmembrane region" description="Helical" evidence="11">
    <location>
        <begin position="364"/>
        <end position="389"/>
    </location>
</feature>
<dbReference type="InterPro" id="IPR014743">
    <property type="entry name" value="Cl-channel_core"/>
</dbReference>
<keyword evidence="14" id="KW-1185">Reference proteome</keyword>
<dbReference type="AlphaFoldDB" id="A0A370XC17"/>
<dbReference type="InterPro" id="IPR000644">
    <property type="entry name" value="CBS_dom"/>
</dbReference>
<gene>
    <name evidence="13" type="ORF">DWU99_00650</name>
</gene>
<dbReference type="Gene3D" id="3.10.580.10">
    <property type="entry name" value="CBS-domain"/>
    <property type="match status" value="2"/>
</dbReference>
<dbReference type="Gene3D" id="1.10.3080.10">
    <property type="entry name" value="Clc chloride channel"/>
    <property type="match status" value="1"/>
</dbReference>
<evidence type="ECO:0000256" key="10">
    <source>
        <dbReference type="PROSITE-ProRule" id="PRU00703"/>
    </source>
</evidence>
<dbReference type="CDD" id="cd00400">
    <property type="entry name" value="Voltage_gated_ClC"/>
    <property type="match status" value="1"/>
</dbReference>
<dbReference type="PRINTS" id="PR00762">
    <property type="entry name" value="CLCHANNEL"/>
</dbReference>
<reference evidence="13 14" key="1">
    <citation type="submission" date="2018-07" db="EMBL/GenBank/DDBJ databases">
        <title>Dyella monticola sp. nov. and Dyella psychrodurans sp. nov. isolated from monsoon evergreen broad-leaved forest soil of Dinghu Mountain, China.</title>
        <authorList>
            <person name="Gao Z."/>
            <person name="Qiu L."/>
        </authorList>
    </citation>
    <scope>NUCLEOTIDE SEQUENCE [LARGE SCALE GENOMIC DNA]</scope>
    <source>
        <strain evidence="13 14">4MSK11</strain>
    </source>
</reference>
<dbReference type="Pfam" id="PF00654">
    <property type="entry name" value="Voltage_CLC"/>
    <property type="match status" value="1"/>
</dbReference>
<dbReference type="EMBL" id="QRBF01000001">
    <property type="protein sequence ID" value="RDS85817.1"/>
    <property type="molecule type" value="Genomic_DNA"/>
</dbReference>
<keyword evidence="8" id="KW-0868">Chloride</keyword>
<feature type="domain" description="CBS" evidence="12">
    <location>
        <begin position="450"/>
        <end position="510"/>
    </location>
</feature>
<evidence type="ECO:0000256" key="8">
    <source>
        <dbReference type="ARBA" id="ARBA00023214"/>
    </source>
</evidence>
<evidence type="ECO:0000256" key="5">
    <source>
        <dbReference type="ARBA" id="ARBA00023065"/>
    </source>
</evidence>
<dbReference type="Pfam" id="PF00571">
    <property type="entry name" value="CBS"/>
    <property type="match status" value="2"/>
</dbReference>
<feature type="transmembrane region" description="Helical" evidence="11">
    <location>
        <begin position="297"/>
        <end position="320"/>
    </location>
</feature>
<dbReference type="OrthoDB" id="9767361at2"/>
<dbReference type="SMART" id="SM00116">
    <property type="entry name" value="CBS"/>
    <property type="match status" value="2"/>
</dbReference>
<evidence type="ECO:0000256" key="11">
    <source>
        <dbReference type="SAM" id="Phobius"/>
    </source>
</evidence>
<dbReference type="PROSITE" id="PS51371">
    <property type="entry name" value="CBS"/>
    <property type="match status" value="2"/>
</dbReference>
<evidence type="ECO:0000256" key="3">
    <source>
        <dbReference type="ARBA" id="ARBA00022692"/>
    </source>
</evidence>
<dbReference type="SUPFAM" id="SSF81340">
    <property type="entry name" value="Clc chloride channel"/>
    <property type="match status" value="1"/>
</dbReference>
<accession>A0A370XC17</accession>
<evidence type="ECO:0000256" key="7">
    <source>
        <dbReference type="ARBA" id="ARBA00023173"/>
    </source>
</evidence>
<proteinExistence type="predicted"/>
<keyword evidence="10" id="KW-0129">CBS domain</keyword>
<organism evidence="13 14">
    <name type="scientific">Dyella psychrodurans</name>
    <dbReference type="NCBI Taxonomy" id="1927960"/>
    <lineage>
        <taxon>Bacteria</taxon>
        <taxon>Pseudomonadati</taxon>
        <taxon>Pseudomonadota</taxon>
        <taxon>Gammaproteobacteria</taxon>
        <taxon>Lysobacterales</taxon>
        <taxon>Rhodanobacteraceae</taxon>
        <taxon>Dyella</taxon>
    </lineage>
</organism>
<feature type="transmembrane region" description="Helical" evidence="11">
    <location>
        <begin position="12"/>
        <end position="41"/>
    </location>
</feature>
<keyword evidence="7" id="KW-0869">Chloride channel</keyword>
<name>A0A370XC17_9GAMM</name>
<feature type="transmembrane region" description="Helical" evidence="11">
    <location>
        <begin position="267"/>
        <end position="285"/>
    </location>
</feature>
<evidence type="ECO:0000256" key="6">
    <source>
        <dbReference type="ARBA" id="ARBA00023136"/>
    </source>
</evidence>
<evidence type="ECO:0000313" key="14">
    <source>
        <dbReference type="Proteomes" id="UP000255334"/>
    </source>
</evidence>
<keyword evidence="2" id="KW-0813">Transport</keyword>
<evidence type="ECO:0000256" key="9">
    <source>
        <dbReference type="ARBA" id="ARBA00023303"/>
    </source>
</evidence>
<keyword evidence="9" id="KW-0407">Ion channel</keyword>
<dbReference type="InterPro" id="IPR046342">
    <property type="entry name" value="CBS_dom_sf"/>
</dbReference>
<comment type="caution">
    <text evidence="13">The sequence shown here is derived from an EMBL/GenBank/DDBJ whole genome shotgun (WGS) entry which is preliminary data.</text>
</comment>